<evidence type="ECO:0000313" key="1">
    <source>
        <dbReference type="EMBL" id="OJA09808.1"/>
    </source>
</evidence>
<protein>
    <submittedName>
        <fullName evidence="1">Uncharacterized protein</fullName>
    </submittedName>
</protein>
<evidence type="ECO:0000313" key="2">
    <source>
        <dbReference type="Proteomes" id="UP000183567"/>
    </source>
</evidence>
<dbReference type="EMBL" id="LVVM01005789">
    <property type="protein sequence ID" value="OJA09808.1"/>
    <property type="molecule type" value="Genomic_DNA"/>
</dbReference>
<sequence length="180" mass="20265">MMKASSCKTVAQQQSTSRWHRAILWKGPRAPSPASQEGASCHRYPRILLPSRGKRINTRASKLACPLTNTLAQYSRSYDWVHDLIVLSFALRPSLALVGSSRQSLSMVQMASIRISTHLRPAWIDPFSHSPRSIVLVTNHSAHDLLYPCDTHQDEHCSRTLGSPWFIGAMREKMDVLYAL</sequence>
<keyword evidence="2" id="KW-1185">Reference proteome</keyword>
<reference evidence="1 2" key="1">
    <citation type="submission" date="2016-03" db="EMBL/GenBank/DDBJ databases">
        <title>Comparative genomics of the ectomycorrhizal sister species Rhizopogon vinicolor and Rhizopogon vesiculosus (Basidiomycota: Boletales) reveals a divergence of the mating type B locus.</title>
        <authorList>
            <person name="Mujic A.B."/>
            <person name="Kuo A."/>
            <person name="Tritt A."/>
            <person name="Lipzen A."/>
            <person name="Chen C."/>
            <person name="Johnson J."/>
            <person name="Sharma A."/>
            <person name="Barry K."/>
            <person name="Grigoriev I.V."/>
            <person name="Spatafora J.W."/>
        </authorList>
    </citation>
    <scope>NUCLEOTIDE SEQUENCE [LARGE SCALE GENOMIC DNA]</scope>
    <source>
        <strain evidence="1 2">AM-OR11-056</strain>
    </source>
</reference>
<dbReference type="Proteomes" id="UP000183567">
    <property type="component" value="Unassembled WGS sequence"/>
</dbReference>
<proteinExistence type="predicted"/>
<gene>
    <name evidence="1" type="ORF">AZE42_06459</name>
</gene>
<comment type="caution">
    <text evidence="1">The sequence shown here is derived from an EMBL/GenBank/DDBJ whole genome shotgun (WGS) entry which is preliminary data.</text>
</comment>
<organism evidence="1 2">
    <name type="scientific">Rhizopogon vesiculosus</name>
    <dbReference type="NCBI Taxonomy" id="180088"/>
    <lineage>
        <taxon>Eukaryota</taxon>
        <taxon>Fungi</taxon>
        <taxon>Dikarya</taxon>
        <taxon>Basidiomycota</taxon>
        <taxon>Agaricomycotina</taxon>
        <taxon>Agaricomycetes</taxon>
        <taxon>Agaricomycetidae</taxon>
        <taxon>Boletales</taxon>
        <taxon>Suillineae</taxon>
        <taxon>Rhizopogonaceae</taxon>
        <taxon>Rhizopogon</taxon>
    </lineage>
</organism>
<name>A0A1J8Q943_9AGAM</name>
<accession>A0A1J8Q943</accession>
<dbReference type="AlphaFoldDB" id="A0A1J8Q943"/>